<evidence type="ECO:0000313" key="3">
    <source>
        <dbReference type="Proteomes" id="UP000637720"/>
    </source>
</evidence>
<feature type="coiled-coil region" evidence="1">
    <location>
        <begin position="87"/>
        <end position="126"/>
    </location>
</feature>
<evidence type="ECO:0000313" key="2">
    <source>
        <dbReference type="EMBL" id="GGJ90754.1"/>
    </source>
</evidence>
<dbReference type="AlphaFoldDB" id="A0A8J3B2I3"/>
<keyword evidence="3" id="KW-1185">Reference proteome</keyword>
<gene>
    <name evidence="2" type="ORF">GCM10007043_00560</name>
</gene>
<organism evidence="2 3">
    <name type="scientific">Calditerricola satsumensis</name>
    <dbReference type="NCBI Taxonomy" id="373054"/>
    <lineage>
        <taxon>Bacteria</taxon>
        <taxon>Bacillati</taxon>
        <taxon>Bacillota</taxon>
        <taxon>Bacilli</taxon>
        <taxon>Bacillales</taxon>
        <taxon>Bacillaceae</taxon>
        <taxon>Calditerricola</taxon>
    </lineage>
</organism>
<name>A0A8J3B2I3_9BACI</name>
<comment type="caution">
    <text evidence="2">The sequence shown here is derived from an EMBL/GenBank/DDBJ whole genome shotgun (WGS) entry which is preliminary data.</text>
</comment>
<evidence type="ECO:0000256" key="1">
    <source>
        <dbReference type="SAM" id="Coils"/>
    </source>
</evidence>
<reference evidence="2" key="1">
    <citation type="journal article" date="2014" name="Int. J. Syst. Evol. Microbiol.">
        <title>Complete genome sequence of Corynebacterium casei LMG S-19264T (=DSM 44701T), isolated from a smear-ripened cheese.</title>
        <authorList>
            <consortium name="US DOE Joint Genome Institute (JGI-PGF)"/>
            <person name="Walter F."/>
            <person name="Albersmeier A."/>
            <person name="Kalinowski J."/>
            <person name="Ruckert C."/>
        </authorList>
    </citation>
    <scope>NUCLEOTIDE SEQUENCE</scope>
    <source>
        <strain evidence="2">JCM 14719</strain>
    </source>
</reference>
<accession>A0A8J3B2I3</accession>
<reference evidence="2" key="2">
    <citation type="submission" date="2020-09" db="EMBL/GenBank/DDBJ databases">
        <authorList>
            <person name="Sun Q."/>
            <person name="Ohkuma M."/>
        </authorList>
    </citation>
    <scope>NUCLEOTIDE SEQUENCE</scope>
    <source>
        <strain evidence="2">JCM 14719</strain>
    </source>
</reference>
<dbReference type="EMBL" id="BMOF01000001">
    <property type="protein sequence ID" value="GGJ90754.1"/>
    <property type="molecule type" value="Genomic_DNA"/>
</dbReference>
<sequence length="557" mass="63650">MSGKNLHLTIIGEFFPDVSPVFRSRKWARGEEDPLTTEMRLFSACLRWSYKRILNGLSRTEIKKQGQDLFGLNSRYVDDARLKAQGMIDAQKELLELEIETTEAKLRRARKKLAWAMKKRSRAEKKSLPEGEIQTLDRTVLGRQARVSVLEKRLKELREHKENGTAPTVIFGGRKLWRNVCKGKATRDEWRAARKNRLYARGDSTKGGNPNMKIAFDGREFRLAVTLSHLSEPVGVDRLGRPIMSRAPRVLGRLWIPEKHRARLLGWLTEKRAYTVELIRGLDGRFRVHIALELDDHPETDFSRGVLAVDINPDGACMANVSSRGLPEPWPRGFQVSAPKNLGKYDGEFQIVPYPSGFLYIRVPELAYASGFRRRYLIGVLAKAVVDIAKALGKPIALEALGFSKGRMDTEKPFNRMASQFPYAAIRMAILRRAVKENVGYKQVPPQHTSTIGRLKYEKKYGVSVHCAAALVIGRRAMGFRERITREVRDFVLRVKERLKPTGDLLPREGIGMTRKVEAALHRLEPRLGLHNGLARWQQESFFSCWRELKIFALTFR</sequence>
<proteinExistence type="predicted"/>
<dbReference type="Proteomes" id="UP000637720">
    <property type="component" value="Unassembled WGS sequence"/>
</dbReference>
<protein>
    <submittedName>
        <fullName evidence="2">Transposase</fullName>
    </submittedName>
</protein>
<keyword evidence="1" id="KW-0175">Coiled coil</keyword>